<reference evidence="9 10" key="1">
    <citation type="journal article" date="2014" name="Science">
        <title>Plant genetics. Early allopolyploid evolution in the post-Neolithic Brassica napus oilseed genome.</title>
        <authorList>
            <person name="Chalhoub B."/>
            <person name="Denoeud F."/>
            <person name="Liu S."/>
            <person name="Parkin I.A."/>
            <person name="Tang H."/>
            <person name="Wang X."/>
            <person name="Chiquet J."/>
            <person name="Belcram H."/>
            <person name="Tong C."/>
            <person name="Samans B."/>
            <person name="Correa M."/>
            <person name="Da Silva C."/>
            <person name="Just J."/>
            <person name="Falentin C."/>
            <person name="Koh C.S."/>
            <person name="Le Clainche I."/>
            <person name="Bernard M."/>
            <person name="Bento P."/>
            <person name="Noel B."/>
            <person name="Labadie K."/>
            <person name="Alberti A."/>
            <person name="Charles M."/>
            <person name="Arnaud D."/>
            <person name="Guo H."/>
            <person name="Daviaud C."/>
            <person name="Alamery S."/>
            <person name="Jabbari K."/>
            <person name="Zhao M."/>
            <person name="Edger P.P."/>
            <person name="Chelaifa H."/>
            <person name="Tack D."/>
            <person name="Lassalle G."/>
            <person name="Mestiri I."/>
            <person name="Schnel N."/>
            <person name="Le Paslier M.C."/>
            <person name="Fan G."/>
            <person name="Renault V."/>
            <person name="Bayer P.E."/>
            <person name="Golicz A.A."/>
            <person name="Manoli S."/>
            <person name="Lee T.H."/>
            <person name="Thi V.H."/>
            <person name="Chalabi S."/>
            <person name="Hu Q."/>
            <person name="Fan C."/>
            <person name="Tollenaere R."/>
            <person name="Lu Y."/>
            <person name="Battail C."/>
            <person name="Shen J."/>
            <person name="Sidebottom C.H."/>
            <person name="Wang X."/>
            <person name="Canaguier A."/>
            <person name="Chauveau A."/>
            <person name="Berard A."/>
            <person name="Deniot G."/>
            <person name="Guan M."/>
            <person name="Liu Z."/>
            <person name="Sun F."/>
            <person name="Lim Y.P."/>
            <person name="Lyons E."/>
            <person name="Town C.D."/>
            <person name="Bancroft I."/>
            <person name="Wang X."/>
            <person name="Meng J."/>
            <person name="Ma J."/>
            <person name="Pires J.C."/>
            <person name="King G.J."/>
            <person name="Brunel D."/>
            <person name="Delourme R."/>
            <person name="Renard M."/>
            <person name="Aury J.M."/>
            <person name="Adams K.L."/>
            <person name="Batley J."/>
            <person name="Snowdon R.J."/>
            <person name="Tost J."/>
            <person name="Edwards D."/>
            <person name="Zhou Y."/>
            <person name="Hua W."/>
            <person name="Sharpe A.G."/>
            <person name="Paterson A.H."/>
            <person name="Guan C."/>
            <person name="Wincker P."/>
        </authorList>
    </citation>
    <scope>NUCLEOTIDE SEQUENCE [LARGE SCALE GENOMIC DNA]</scope>
    <source>
        <strain evidence="10">cv. Darmor-bzh</strain>
    </source>
</reference>
<evidence type="ECO:0000256" key="3">
    <source>
        <dbReference type="ARBA" id="ARBA00022577"/>
    </source>
</evidence>
<dbReference type="GO" id="GO:0031640">
    <property type="term" value="P:killing of cells of another organism"/>
    <property type="evidence" value="ECO:0007669"/>
    <property type="project" value="UniProtKB-KW"/>
</dbReference>
<name>A0A078FNX9_BRANA</name>
<evidence type="ECO:0000313" key="9">
    <source>
        <dbReference type="EMBL" id="CDY14861.1"/>
    </source>
</evidence>
<dbReference type="Proteomes" id="UP001295469">
    <property type="component" value="Chromosome C04"/>
</dbReference>
<accession>A0A078FNX9</accession>
<evidence type="ECO:0000256" key="2">
    <source>
        <dbReference type="ARBA" id="ARBA00022529"/>
    </source>
</evidence>
<dbReference type="AlphaFoldDB" id="A0A078FNX9"/>
<dbReference type="EMBL" id="HG994368">
    <property type="protein sequence ID" value="CAF1871721.1"/>
    <property type="molecule type" value="Genomic_DNA"/>
</dbReference>
<dbReference type="PaxDb" id="3708-A0A078FNX9"/>
<reference evidence="8" key="3">
    <citation type="submission" date="2021-01" db="EMBL/GenBank/DDBJ databases">
        <authorList>
            <consortium name="Genoscope - CEA"/>
            <person name="William W."/>
        </authorList>
    </citation>
    <scope>NUCLEOTIDE SEQUENCE</scope>
</reference>
<evidence type="ECO:0000313" key="10">
    <source>
        <dbReference type="Proteomes" id="UP000028999"/>
    </source>
</evidence>
<reference evidence="9" key="2">
    <citation type="submission" date="2014-06" db="EMBL/GenBank/DDBJ databases">
        <authorList>
            <person name="Genoscope - CEA"/>
        </authorList>
    </citation>
    <scope>NUCLEOTIDE SEQUENCE</scope>
</reference>
<keyword evidence="3" id="KW-0295">Fungicide</keyword>
<evidence type="ECO:0000256" key="4">
    <source>
        <dbReference type="ARBA" id="ARBA00022821"/>
    </source>
</evidence>
<dbReference type="Gramene" id="CDY14861">
    <property type="protein sequence ID" value="CDY14861"/>
    <property type="gene ID" value="GSBRNA2T00084751001"/>
</dbReference>
<gene>
    <name evidence="9" type="primary">BnaC04g48580D</name>
    <name evidence="8" type="ORF">DARMORV10_C04P69970.1</name>
    <name evidence="9" type="ORF">GSBRNA2T00084751001</name>
</gene>
<proteinExistence type="inferred from homology"/>
<feature type="domain" description="Defensin-like" evidence="7">
    <location>
        <begin position="57"/>
        <end position="94"/>
    </location>
</feature>
<protein>
    <submittedName>
        <fullName evidence="8">(rape) hypothetical protein</fullName>
    </submittedName>
    <submittedName>
        <fullName evidence="9">BnaC04g48580D protein</fullName>
    </submittedName>
</protein>
<dbReference type="OMA" id="QIHICYK"/>
<feature type="chain" id="PRO_5040665364" evidence="6">
    <location>
        <begin position="25"/>
        <end position="94"/>
    </location>
</feature>
<evidence type="ECO:0000256" key="6">
    <source>
        <dbReference type="SAM" id="SignalP"/>
    </source>
</evidence>
<dbReference type="InterPro" id="IPR056373">
    <property type="entry name" value="Defensin-like_dom"/>
</dbReference>
<keyword evidence="6" id="KW-0732">Signal</keyword>
<dbReference type="Pfam" id="PF24552">
    <property type="entry name" value="Defensin"/>
    <property type="match status" value="1"/>
</dbReference>
<feature type="signal peptide" evidence="6">
    <location>
        <begin position="1"/>
        <end position="24"/>
    </location>
</feature>
<evidence type="ECO:0000313" key="8">
    <source>
        <dbReference type="EMBL" id="CAF1871721.1"/>
    </source>
</evidence>
<dbReference type="GO" id="GO:0050832">
    <property type="term" value="P:defense response to fungus"/>
    <property type="evidence" value="ECO:0007669"/>
    <property type="project" value="UniProtKB-KW"/>
</dbReference>
<dbReference type="Proteomes" id="UP000028999">
    <property type="component" value="Unassembled WGS sequence"/>
</dbReference>
<evidence type="ECO:0000256" key="1">
    <source>
        <dbReference type="ARBA" id="ARBA00006722"/>
    </source>
</evidence>
<keyword evidence="4" id="KW-0611">Plant defense</keyword>
<keyword evidence="2" id="KW-0929">Antimicrobial</keyword>
<evidence type="ECO:0000256" key="5">
    <source>
        <dbReference type="ARBA" id="ARBA00023157"/>
    </source>
</evidence>
<comment type="similarity">
    <text evidence="1">Belongs to the DEFL family.</text>
</comment>
<organism evidence="9 10">
    <name type="scientific">Brassica napus</name>
    <name type="common">Rape</name>
    <dbReference type="NCBI Taxonomy" id="3708"/>
    <lineage>
        <taxon>Eukaryota</taxon>
        <taxon>Viridiplantae</taxon>
        <taxon>Streptophyta</taxon>
        <taxon>Embryophyta</taxon>
        <taxon>Tracheophyta</taxon>
        <taxon>Spermatophyta</taxon>
        <taxon>Magnoliopsida</taxon>
        <taxon>eudicotyledons</taxon>
        <taxon>Gunneridae</taxon>
        <taxon>Pentapetalae</taxon>
        <taxon>rosids</taxon>
        <taxon>malvids</taxon>
        <taxon>Brassicales</taxon>
        <taxon>Brassicaceae</taxon>
        <taxon>Brassiceae</taxon>
        <taxon>Brassica</taxon>
    </lineage>
</organism>
<keyword evidence="5" id="KW-1015">Disulfide bond</keyword>
<dbReference type="SMR" id="A0A078FNX9"/>
<sequence length="94" mass="10312">MNIRQTFVMLFLVVVLVTSSLSYSNVFASRVMSANPLSNSTVLASPGVEATPSQIHICYKPCTKTYGVYPCYDDCLSKNFDDGNCEYNGLCCCT</sequence>
<evidence type="ECO:0000259" key="7">
    <source>
        <dbReference type="Pfam" id="PF24552"/>
    </source>
</evidence>
<keyword evidence="10" id="KW-1185">Reference proteome</keyword>
<dbReference type="EMBL" id="LK032047">
    <property type="protein sequence ID" value="CDY14861.1"/>
    <property type="molecule type" value="Genomic_DNA"/>
</dbReference>